<dbReference type="EMBL" id="JAIBOA010000025">
    <property type="protein sequence ID" value="MBW8486591.1"/>
    <property type="molecule type" value="Genomic_DNA"/>
</dbReference>
<dbReference type="InterPro" id="IPR008920">
    <property type="entry name" value="TF_FadR/GntR_C"/>
</dbReference>
<name>A0ABS7G1L2_9ACTN</name>
<gene>
    <name evidence="5" type="ORF">K1Y72_29775</name>
</gene>
<evidence type="ECO:0000313" key="6">
    <source>
        <dbReference type="Proteomes" id="UP000774570"/>
    </source>
</evidence>
<evidence type="ECO:0000256" key="1">
    <source>
        <dbReference type="ARBA" id="ARBA00023015"/>
    </source>
</evidence>
<keyword evidence="1" id="KW-0805">Transcription regulation</keyword>
<accession>A0ABS7G1L2</accession>
<evidence type="ECO:0000256" key="3">
    <source>
        <dbReference type="ARBA" id="ARBA00023163"/>
    </source>
</evidence>
<comment type="caution">
    <text evidence="5">The sequence shown here is derived from an EMBL/GenBank/DDBJ whole genome shotgun (WGS) entry which is preliminary data.</text>
</comment>
<protein>
    <recommendedName>
        <fullName evidence="7">FCD domain-containing protein</fullName>
    </recommendedName>
</protein>
<dbReference type="Proteomes" id="UP000774570">
    <property type="component" value="Unassembled WGS sequence"/>
</dbReference>
<sequence>MPGAGLAGGHLVDHIVNKIVRRSPSRRGRRGGAWERLAYSELNAALHALVEEIAGRRTVRAVLARLRARLVRHQFRTGADAIVARDPAAARAAVRAHLDDVIARLAEAGAGAEPPDQFGDQIVDNRWGRS</sequence>
<keyword evidence="3" id="KW-0804">Transcription</keyword>
<organism evidence="5 6">
    <name type="scientific">Actinomadura parmotrematis</name>
    <dbReference type="NCBI Taxonomy" id="2864039"/>
    <lineage>
        <taxon>Bacteria</taxon>
        <taxon>Bacillati</taxon>
        <taxon>Actinomycetota</taxon>
        <taxon>Actinomycetes</taxon>
        <taxon>Streptosporangiales</taxon>
        <taxon>Thermomonosporaceae</taxon>
        <taxon>Actinomadura</taxon>
    </lineage>
</organism>
<evidence type="ECO:0000313" key="5">
    <source>
        <dbReference type="EMBL" id="MBW8486591.1"/>
    </source>
</evidence>
<evidence type="ECO:0008006" key="7">
    <source>
        <dbReference type="Google" id="ProtNLM"/>
    </source>
</evidence>
<proteinExistence type="predicted"/>
<dbReference type="RefSeq" id="WP_220169831.1">
    <property type="nucleotide sequence ID" value="NZ_JAIBOA010000025.1"/>
</dbReference>
<feature type="region of interest" description="Disordered" evidence="4">
    <location>
        <begin position="111"/>
        <end position="130"/>
    </location>
</feature>
<dbReference type="SUPFAM" id="SSF48008">
    <property type="entry name" value="GntR ligand-binding domain-like"/>
    <property type="match status" value="1"/>
</dbReference>
<dbReference type="Gene3D" id="1.20.120.530">
    <property type="entry name" value="GntR ligand-binding domain-like"/>
    <property type="match status" value="1"/>
</dbReference>
<keyword evidence="6" id="KW-1185">Reference proteome</keyword>
<evidence type="ECO:0000256" key="4">
    <source>
        <dbReference type="SAM" id="MobiDB-lite"/>
    </source>
</evidence>
<reference evidence="5 6" key="1">
    <citation type="submission" date="2021-07" db="EMBL/GenBank/DDBJ databases">
        <title>Actinomadura sp. PM05-2 isolated from lichen.</title>
        <authorList>
            <person name="Somphong A."/>
            <person name="Phongsopitanun W."/>
            <person name="Tanasupawat S."/>
            <person name="Peongsungnone V."/>
        </authorList>
    </citation>
    <scope>NUCLEOTIDE SEQUENCE [LARGE SCALE GENOMIC DNA]</scope>
    <source>
        <strain evidence="5 6">PM05-2</strain>
    </source>
</reference>
<keyword evidence="2" id="KW-0238">DNA-binding</keyword>
<evidence type="ECO:0000256" key="2">
    <source>
        <dbReference type="ARBA" id="ARBA00023125"/>
    </source>
</evidence>